<name>A0AAJ7TC56_PETMA</name>
<feature type="transmembrane region" description="Helical" evidence="2">
    <location>
        <begin position="134"/>
        <end position="159"/>
    </location>
</feature>
<dbReference type="PANTHER" id="PTHR31193">
    <property type="entry name" value="TRANSMEMBRANE PROTEIN C9ORF91"/>
    <property type="match status" value="1"/>
</dbReference>
<reference evidence="4" key="1">
    <citation type="submission" date="2025-08" db="UniProtKB">
        <authorList>
            <consortium name="RefSeq"/>
        </authorList>
    </citation>
    <scope>IDENTIFICATION</scope>
    <source>
        <tissue evidence="4">Sperm</tissue>
    </source>
</reference>
<dbReference type="Pfam" id="PF14800">
    <property type="entry name" value="DUF4481"/>
    <property type="match status" value="1"/>
</dbReference>
<proteinExistence type="predicted"/>
<evidence type="ECO:0000313" key="4">
    <source>
        <dbReference type="RefSeq" id="XP_032814709.1"/>
    </source>
</evidence>
<feature type="transmembrane region" description="Helical" evidence="2">
    <location>
        <begin position="97"/>
        <end position="122"/>
    </location>
</feature>
<evidence type="ECO:0000313" key="3">
    <source>
        <dbReference type="Proteomes" id="UP001318040"/>
    </source>
</evidence>
<evidence type="ECO:0000256" key="2">
    <source>
        <dbReference type="SAM" id="Phobius"/>
    </source>
</evidence>
<keyword evidence="2" id="KW-0472">Membrane</keyword>
<organism evidence="3 4">
    <name type="scientific">Petromyzon marinus</name>
    <name type="common">Sea lamprey</name>
    <dbReference type="NCBI Taxonomy" id="7757"/>
    <lineage>
        <taxon>Eukaryota</taxon>
        <taxon>Metazoa</taxon>
        <taxon>Chordata</taxon>
        <taxon>Craniata</taxon>
        <taxon>Vertebrata</taxon>
        <taxon>Cyclostomata</taxon>
        <taxon>Hyperoartia</taxon>
        <taxon>Petromyzontiformes</taxon>
        <taxon>Petromyzontidae</taxon>
        <taxon>Petromyzon</taxon>
    </lineage>
</organism>
<feature type="region of interest" description="Disordered" evidence="1">
    <location>
        <begin position="1"/>
        <end position="23"/>
    </location>
</feature>
<evidence type="ECO:0000256" key="1">
    <source>
        <dbReference type="SAM" id="MobiDB-lite"/>
    </source>
</evidence>
<dbReference type="KEGG" id="pmrn:116944914"/>
<feature type="region of interest" description="Disordered" evidence="1">
    <location>
        <begin position="244"/>
        <end position="270"/>
    </location>
</feature>
<keyword evidence="2" id="KW-1133">Transmembrane helix</keyword>
<accession>A0AAJ7TC56</accession>
<dbReference type="RefSeq" id="XP_032814709.1">
    <property type="nucleotide sequence ID" value="XM_032958818.1"/>
</dbReference>
<gene>
    <name evidence="4" type="primary">TMEM268</name>
</gene>
<sequence length="337" mass="37642">MASDCEAAEHDGETEVSSPVPSDSCSYTKLSDRADVLPLRNGLYNGKVVLMASAALLCWSAEFDLASCQQELCSRGVQVPNEEFIQAMSGVLQDSEIIRYAFLVSKAFGIAIAMVLFCAFWGDFFSSFWHFLPQLSWVFSLLISLLIAVVIIGAVVWVFDRRGREMNINTDMRLAVLNEKFVKYKLVAGLTDSVYMCRSRLDLNFVYFDTADCLGTLAERFQPTRNAQRRESLDHLSILLEEEEEPGRPAGDSEEAPLLPSGDGSAPKKGKTITTVRHFTPWGSPEQVAEQLLVTYSAAYVKLLVKGLLYRPQLFLHAHDVPCLCQYIQHRVLHCPA</sequence>
<dbReference type="InterPro" id="IPR028054">
    <property type="entry name" value="DUF4481"/>
</dbReference>
<dbReference type="Proteomes" id="UP001318040">
    <property type="component" value="Chromosome 22"/>
</dbReference>
<keyword evidence="3" id="KW-1185">Reference proteome</keyword>
<protein>
    <submittedName>
        <fullName evidence="4">Transmembrane protein 268</fullName>
    </submittedName>
</protein>
<dbReference type="AlphaFoldDB" id="A0AAJ7TC56"/>
<keyword evidence="2 4" id="KW-0812">Transmembrane</keyword>
<dbReference type="PANTHER" id="PTHR31193:SF1">
    <property type="entry name" value="TRANSMEMBRANE PROTEIN 268"/>
    <property type="match status" value="1"/>
</dbReference>